<gene>
    <name evidence="1" type="ORF">Nepgr_033549</name>
</gene>
<evidence type="ECO:0000313" key="1">
    <source>
        <dbReference type="EMBL" id="GMH31705.1"/>
    </source>
</evidence>
<evidence type="ECO:0000313" key="2">
    <source>
        <dbReference type="Proteomes" id="UP001279734"/>
    </source>
</evidence>
<reference evidence="1" key="1">
    <citation type="submission" date="2023-05" db="EMBL/GenBank/DDBJ databases">
        <title>Nepenthes gracilis genome sequencing.</title>
        <authorList>
            <person name="Fukushima K."/>
        </authorList>
    </citation>
    <scope>NUCLEOTIDE SEQUENCE</scope>
    <source>
        <strain evidence="1">SING2019-196</strain>
    </source>
</reference>
<protein>
    <submittedName>
        <fullName evidence="1">Uncharacterized protein</fullName>
    </submittedName>
</protein>
<dbReference type="EMBL" id="BSYO01000040">
    <property type="protein sequence ID" value="GMH31705.1"/>
    <property type="molecule type" value="Genomic_DNA"/>
</dbReference>
<proteinExistence type="predicted"/>
<accession>A0AAD3TLD9</accession>
<comment type="caution">
    <text evidence="1">The sequence shown here is derived from an EMBL/GenBank/DDBJ whole genome shotgun (WGS) entry which is preliminary data.</text>
</comment>
<dbReference type="Proteomes" id="UP001279734">
    <property type="component" value="Unassembled WGS sequence"/>
</dbReference>
<organism evidence="1 2">
    <name type="scientific">Nepenthes gracilis</name>
    <name type="common">Slender pitcher plant</name>
    <dbReference type="NCBI Taxonomy" id="150966"/>
    <lineage>
        <taxon>Eukaryota</taxon>
        <taxon>Viridiplantae</taxon>
        <taxon>Streptophyta</taxon>
        <taxon>Embryophyta</taxon>
        <taxon>Tracheophyta</taxon>
        <taxon>Spermatophyta</taxon>
        <taxon>Magnoliopsida</taxon>
        <taxon>eudicotyledons</taxon>
        <taxon>Gunneridae</taxon>
        <taxon>Pentapetalae</taxon>
        <taxon>Caryophyllales</taxon>
        <taxon>Nepenthaceae</taxon>
        <taxon>Nepenthes</taxon>
    </lineage>
</organism>
<sequence length="162" mass="17706">MLLGYAEYWPVGVLMCSIVGQESAAVAPFLADANVPAICCKCRIGIYADVVELSSFCALSSRFGRNGSLPVSFSLAKRLAMDQMLECVTQILLLSGPGLHFLRILQRRFGRESEASAHGWFRSLRGCSEFKWTSALEQADPTSGLIEADVRDDLVIGSIPTW</sequence>
<name>A0AAD3TLD9_NEPGR</name>
<dbReference type="AlphaFoldDB" id="A0AAD3TLD9"/>
<keyword evidence="2" id="KW-1185">Reference proteome</keyword>